<keyword evidence="1" id="KW-0436">Ligase</keyword>
<reference evidence="2" key="1">
    <citation type="journal article" date="2019" name="Int. J. Syst. Evol. Microbiol.">
        <title>The Global Catalogue of Microorganisms (GCM) 10K type strain sequencing project: providing services to taxonomists for standard genome sequencing and annotation.</title>
        <authorList>
            <consortium name="The Broad Institute Genomics Platform"/>
            <consortium name="The Broad Institute Genome Sequencing Center for Infectious Disease"/>
            <person name="Wu L."/>
            <person name="Ma J."/>
        </authorList>
    </citation>
    <scope>NUCLEOTIDE SEQUENCE [LARGE SCALE GENOMIC DNA]</scope>
    <source>
        <strain evidence="2">CECT 7649</strain>
    </source>
</reference>
<evidence type="ECO:0000313" key="1">
    <source>
        <dbReference type="EMBL" id="MFC7386223.1"/>
    </source>
</evidence>
<dbReference type="Gene3D" id="3.30.470.20">
    <property type="entry name" value="ATP-grasp fold, B domain"/>
    <property type="match status" value="1"/>
</dbReference>
<name>A0ABW2PAM0_9ACTN</name>
<dbReference type="EMBL" id="JBHTCG010000025">
    <property type="protein sequence ID" value="MFC7386223.1"/>
    <property type="molecule type" value="Genomic_DNA"/>
</dbReference>
<dbReference type="RefSeq" id="WP_380830006.1">
    <property type="nucleotide sequence ID" value="NZ_JBHTCG010000025.1"/>
</dbReference>
<keyword evidence="2" id="KW-1185">Reference proteome</keyword>
<dbReference type="SUPFAM" id="SSF56059">
    <property type="entry name" value="Glutathione synthetase ATP-binding domain-like"/>
    <property type="match status" value="1"/>
</dbReference>
<comment type="caution">
    <text evidence="1">The sequence shown here is derived from an EMBL/GenBank/DDBJ whole genome shotgun (WGS) entry which is preliminary data.</text>
</comment>
<protein>
    <submittedName>
        <fullName evidence="1">RimK family alpha-L-glutamate ligase</fullName>
    </submittedName>
</protein>
<dbReference type="GO" id="GO:0016874">
    <property type="term" value="F:ligase activity"/>
    <property type="evidence" value="ECO:0007669"/>
    <property type="project" value="UniProtKB-KW"/>
</dbReference>
<organism evidence="1 2">
    <name type="scientific">Sphaerisporangium rhizosphaerae</name>
    <dbReference type="NCBI Taxonomy" id="2269375"/>
    <lineage>
        <taxon>Bacteria</taxon>
        <taxon>Bacillati</taxon>
        <taxon>Actinomycetota</taxon>
        <taxon>Actinomycetes</taxon>
        <taxon>Streptosporangiales</taxon>
        <taxon>Streptosporangiaceae</taxon>
        <taxon>Sphaerisporangium</taxon>
    </lineage>
</organism>
<gene>
    <name evidence="1" type="ORF">ACFQSB_28715</name>
</gene>
<accession>A0ABW2PAM0</accession>
<proteinExistence type="predicted"/>
<sequence>MIYAIGVGGDATFTHFVAEAERAGAPVVAIDLREVVAERAWRLAIPDDGHSVLPTPSGRHELDPRASYFCRLIDLAALQDDPRHAVAWQSLVTGLTAWLDHIPGLVVNRAGSDNGAKPLHEWSIAQAGFAVPESLTSSDGARLGAFAAAGPTIVKAVSGVRATSRLVGPGDFAGFDSRQGPVHVQRYVTGADVRAHVVGDRVHAERIISPVVDYRAAPAGEVVFSLCELPGPLAARMTACTRDFGLAFAGWDLKVADDGTHWCLEVNPMPGYDWYDRRLGGAVTRSLLTLLEQGAA</sequence>
<evidence type="ECO:0000313" key="2">
    <source>
        <dbReference type="Proteomes" id="UP001596496"/>
    </source>
</evidence>
<dbReference type="Proteomes" id="UP001596496">
    <property type="component" value="Unassembled WGS sequence"/>
</dbReference>